<evidence type="ECO:0000313" key="1">
    <source>
        <dbReference type="EMBL" id="KAJ7417616.1"/>
    </source>
</evidence>
<dbReference type="EMBL" id="WHWB01033748">
    <property type="protein sequence ID" value="KAJ7417616.1"/>
    <property type="molecule type" value="Genomic_DNA"/>
</dbReference>
<reference evidence="1" key="1">
    <citation type="submission" date="2019-10" db="EMBL/GenBank/DDBJ databases">
        <authorList>
            <person name="Soares A.E.R."/>
            <person name="Aleixo A."/>
            <person name="Schneider P."/>
            <person name="Miyaki C.Y."/>
            <person name="Schneider M.P."/>
            <person name="Mello C."/>
            <person name="Vasconcelos A.T.R."/>
        </authorList>
    </citation>
    <scope>NUCLEOTIDE SEQUENCE</scope>
    <source>
        <tissue evidence="1">Muscle</tissue>
    </source>
</reference>
<protein>
    <submittedName>
        <fullName evidence="1">Uncharacterized protein</fullName>
    </submittedName>
</protein>
<accession>A0ABQ9DFG3</accession>
<comment type="caution">
    <text evidence="1">The sequence shown here is derived from an EMBL/GenBank/DDBJ whole genome shotgun (WGS) entry which is preliminary data.</text>
</comment>
<dbReference type="Proteomes" id="UP001145742">
    <property type="component" value="Unassembled WGS sequence"/>
</dbReference>
<proteinExistence type="predicted"/>
<name>A0ABQ9DFG3_9PASS</name>
<organism evidence="1 2">
    <name type="scientific">Willisornis vidua</name>
    <name type="common">Xingu scale-backed antbird</name>
    <dbReference type="NCBI Taxonomy" id="1566151"/>
    <lineage>
        <taxon>Eukaryota</taxon>
        <taxon>Metazoa</taxon>
        <taxon>Chordata</taxon>
        <taxon>Craniata</taxon>
        <taxon>Vertebrata</taxon>
        <taxon>Euteleostomi</taxon>
        <taxon>Archelosauria</taxon>
        <taxon>Archosauria</taxon>
        <taxon>Dinosauria</taxon>
        <taxon>Saurischia</taxon>
        <taxon>Theropoda</taxon>
        <taxon>Coelurosauria</taxon>
        <taxon>Aves</taxon>
        <taxon>Neognathae</taxon>
        <taxon>Neoaves</taxon>
        <taxon>Telluraves</taxon>
        <taxon>Australaves</taxon>
        <taxon>Passeriformes</taxon>
        <taxon>Thamnophilidae</taxon>
        <taxon>Willisornis</taxon>
    </lineage>
</organism>
<sequence>MADQNEEMSKIDPEVAFVGTMGTEMSLEAYRLMEAVPVSHVIQNLAKPNVNLNYHGLGLKGVKVLVGVMASSQ</sequence>
<keyword evidence="2" id="KW-1185">Reference proteome</keyword>
<gene>
    <name evidence="1" type="ORF">WISP_63415</name>
</gene>
<evidence type="ECO:0000313" key="2">
    <source>
        <dbReference type="Proteomes" id="UP001145742"/>
    </source>
</evidence>